<feature type="domain" description="DUF5941" evidence="2">
    <location>
        <begin position="18"/>
        <end position="201"/>
    </location>
</feature>
<evidence type="ECO:0000313" key="4">
    <source>
        <dbReference type="Proteomes" id="UP000272400"/>
    </source>
</evidence>
<dbReference type="OrthoDB" id="3436331at2"/>
<protein>
    <recommendedName>
        <fullName evidence="2">DUF5941 domain-containing protein</fullName>
    </recommendedName>
</protein>
<name>A0A3N1DAD4_9ACTN</name>
<keyword evidence="1" id="KW-0472">Membrane</keyword>
<comment type="caution">
    <text evidence="3">The sequence shown here is derived from an EMBL/GenBank/DDBJ whole genome shotgun (WGS) entry which is preliminary data.</text>
</comment>
<accession>A0A3N1DAD4</accession>
<dbReference type="Proteomes" id="UP000272400">
    <property type="component" value="Unassembled WGS sequence"/>
</dbReference>
<gene>
    <name evidence="3" type="ORF">EDD29_7784</name>
</gene>
<keyword evidence="1" id="KW-0812">Transmembrane</keyword>
<proteinExistence type="predicted"/>
<sequence>MTAATATEAAELRAQKRAAELRAYRDDGPIARALGQLARGQLPPLAPVLVAAVLTVVALSLGAGIGELPALLAPVSLLLLAGPSATHPHGGRLDWLVPPLIRAIEYGYLAVLGFALDVPEPLVYTLLAVLVYHHYDTVYRTRQGLWPPEWVFQAGLGWDGRMLIAAIAAVFDVTTPVYAALALYLGVLFGWESVRTWVETDKRTGKGAEIDLEEEAGA</sequence>
<keyword evidence="4" id="KW-1185">Reference proteome</keyword>
<evidence type="ECO:0000259" key="2">
    <source>
        <dbReference type="Pfam" id="PF19365"/>
    </source>
</evidence>
<dbReference type="InterPro" id="IPR045985">
    <property type="entry name" value="DUF5941"/>
</dbReference>
<dbReference type="Pfam" id="PF19365">
    <property type="entry name" value="DUF5941"/>
    <property type="match status" value="1"/>
</dbReference>
<dbReference type="AlphaFoldDB" id="A0A3N1DAD4"/>
<evidence type="ECO:0000313" key="3">
    <source>
        <dbReference type="EMBL" id="ROO90068.1"/>
    </source>
</evidence>
<feature type="transmembrane region" description="Helical" evidence="1">
    <location>
        <begin position="163"/>
        <end position="191"/>
    </location>
</feature>
<organism evidence="3 4">
    <name type="scientific">Actinocorallia herbida</name>
    <dbReference type="NCBI Taxonomy" id="58109"/>
    <lineage>
        <taxon>Bacteria</taxon>
        <taxon>Bacillati</taxon>
        <taxon>Actinomycetota</taxon>
        <taxon>Actinomycetes</taxon>
        <taxon>Streptosporangiales</taxon>
        <taxon>Thermomonosporaceae</taxon>
        <taxon>Actinocorallia</taxon>
    </lineage>
</organism>
<dbReference type="EMBL" id="RJKE01000001">
    <property type="protein sequence ID" value="ROO90068.1"/>
    <property type="molecule type" value="Genomic_DNA"/>
</dbReference>
<feature type="transmembrane region" description="Helical" evidence="1">
    <location>
        <begin position="106"/>
        <end position="132"/>
    </location>
</feature>
<reference evidence="3 4" key="1">
    <citation type="submission" date="2018-11" db="EMBL/GenBank/DDBJ databases">
        <title>Sequencing the genomes of 1000 actinobacteria strains.</title>
        <authorList>
            <person name="Klenk H.-P."/>
        </authorList>
    </citation>
    <scope>NUCLEOTIDE SEQUENCE [LARGE SCALE GENOMIC DNA]</scope>
    <source>
        <strain evidence="3 4">DSM 44254</strain>
    </source>
</reference>
<feature type="transmembrane region" description="Helical" evidence="1">
    <location>
        <begin position="44"/>
        <end position="61"/>
    </location>
</feature>
<keyword evidence="1" id="KW-1133">Transmembrane helix</keyword>
<dbReference type="RefSeq" id="WP_123669072.1">
    <property type="nucleotide sequence ID" value="NZ_RJKE01000001.1"/>
</dbReference>
<evidence type="ECO:0000256" key="1">
    <source>
        <dbReference type="SAM" id="Phobius"/>
    </source>
</evidence>